<dbReference type="EMBL" id="DQ491001">
    <property type="protein sequence ID" value="ABT13922.1"/>
    <property type="molecule type" value="Genomic_DNA"/>
</dbReference>
<sequence length="87" mass="10087">MRQYDVLCMLCFLVICPRRMSFVPGECHLSQENVICPRQMSFDPGAPGRHKRHQLLWYLYQPKSSQQPKPPATKATNNQHGPPLFPH</sequence>
<dbReference type="Proteomes" id="UP000246715">
    <property type="component" value="Segment"/>
</dbReference>
<name>A7IU98_PBCVM</name>
<evidence type="ECO:0000313" key="2">
    <source>
        <dbReference type="EMBL" id="ABT13922.1"/>
    </source>
</evidence>
<organism evidence="2 3">
    <name type="scientific">Paramecium bursaria Chlorella virus MT325</name>
    <name type="common">PBCV-MT325</name>
    <dbReference type="NCBI Taxonomy" id="346932"/>
    <lineage>
        <taxon>Viruses</taxon>
        <taxon>Varidnaviria</taxon>
        <taxon>Bamfordvirae</taxon>
        <taxon>Nucleocytoviricota</taxon>
        <taxon>Megaviricetes</taxon>
        <taxon>Algavirales</taxon>
        <taxon>Phycodnaviridae</taxon>
        <taxon>Chlorovirus</taxon>
        <taxon>Chlorovirus conductrix</taxon>
        <taxon>Paramecium bursaria Chlorella virus A1</taxon>
    </lineage>
</organism>
<evidence type="ECO:0000313" key="3">
    <source>
        <dbReference type="Proteomes" id="UP000246715"/>
    </source>
</evidence>
<accession>A7IU98</accession>
<gene>
    <name evidence="2" type="primary">m368L</name>
    <name evidence="2" type="ORF">MT325_m368L</name>
</gene>
<protein>
    <submittedName>
        <fullName evidence="2">Uncharacterized protein m368L</fullName>
    </submittedName>
</protein>
<reference evidence="2 3" key="1">
    <citation type="journal article" date="2007" name="Virology">
        <title>Sequence and annotation of the 314-kb MT325 and the 321-kb FR483 viruses that infect Chlorella Pbi.</title>
        <authorList>
            <person name="Fitzgerald L.A."/>
            <person name="Graves M.V."/>
            <person name="Li X."/>
            <person name="Feldblyum T."/>
            <person name="Hartigan J."/>
            <person name="Van Etten J.L."/>
        </authorList>
    </citation>
    <scope>NUCLEOTIDE SEQUENCE [LARGE SCALE GENOMIC DNA]</scope>
    <source>
        <strain evidence="2 3">MT325</strain>
    </source>
</reference>
<feature type="region of interest" description="Disordered" evidence="1">
    <location>
        <begin position="63"/>
        <end position="87"/>
    </location>
</feature>
<organismHost>
    <name type="scientific">Paramecium bursaria</name>
    <dbReference type="NCBI Taxonomy" id="74790"/>
</organismHost>
<evidence type="ECO:0000256" key="1">
    <source>
        <dbReference type="SAM" id="MobiDB-lite"/>
    </source>
</evidence>
<proteinExistence type="predicted"/>